<dbReference type="InterPro" id="IPR038765">
    <property type="entry name" value="Papain-like_cys_pep_sf"/>
</dbReference>
<dbReference type="GO" id="GO:0006281">
    <property type="term" value="P:DNA repair"/>
    <property type="evidence" value="ECO:0007669"/>
    <property type="project" value="UniProtKB-KW"/>
</dbReference>
<gene>
    <name evidence="7" type="primary">pif1_136</name>
    <name evidence="7" type="ORF">Zm00014a_015406</name>
</gene>
<evidence type="ECO:0000256" key="5">
    <source>
        <dbReference type="SAM" id="MobiDB-lite"/>
    </source>
</evidence>
<keyword evidence="3 4" id="KW-0378">Hydrolase</keyword>
<dbReference type="Pfam" id="PF21530">
    <property type="entry name" value="Pif1_2B_dom"/>
    <property type="match status" value="1"/>
</dbReference>
<keyword evidence="4" id="KW-0547">Nucleotide-binding</keyword>
<comment type="catalytic activity">
    <reaction evidence="4">
        <text>ATP + H2O = ADP + phosphate + H(+)</text>
        <dbReference type="Rhea" id="RHEA:13065"/>
        <dbReference type="ChEBI" id="CHEBI:15377"/>
        <dbReference type="ChEBI" id="CHEBI:15378"/>
        <dbReference type="ChEBI" id="CHEBI:30616"/>
        <dbReference type="ChEBI" id="CHEBI:43474"/>
        <dbReference type="ChEBI" id="CHEBI:456216"/>
        <dbReference type="EC" id="5.6.2.3"/>
    </reaction>
</comment>
<dbReference type="Pfam" id="PF05970">
    <property type="entry name" value="PIF1"/>
    <property type="match status" value="1"/>
</dbReference>
<keyword evidence="2" id="KW-0645">Protease</keyword>
<dbReference type="GO" id="GO:0008234">
    <property type="term" value="F:cysteine-type peptidase activity"/>
    <property type="evidence" value="ECO:0007669"/>
    <property type="project" value="InterPro"/>
</dbReference>
<comment type="caution">
    <text evidence="7">The sequence shown here is derived from an EMBL/GenBank/DDBJ whole genome shotgun (WGS) entry which is preliminary data.</text>
</comment>
<dbReference type="InterPro" id="IPR003653">
    <property type="entry name" value="Peptidase_C48_C"/>
</dbReference>
<comment type="similarity">
    <text evidence="4">Belongs to the helicase family.</text>
</comment>
<dbReference type="SUPFAM" id="SSF54001">
    <property type="entry name" value="Cysteine proteinases"/>
    <property type="match status" value="2"/>
</dbReference>
<dbReference type="GO" id="GO:0006310">
    <property type="term" value="P:DNA recombination"/>
    <property type="evidence" value="ECO:0007669"/>
    <property type="project" value="UniProtKB-KW"/>
</dbReference>
<dbReference type="PANTHER" id="PTHR10492:SF92">
    <property type="entry name" value="ATP-DEPENDENT DNA HELICASE"/>
    <property type="match status" value="1"/>
</dbReference>
<protein>
    <recommendedName>
        <fullName evidence="4">ATP-dependent DNA helicase</fullName>
        <ecNumber evidence="4">5.6.2.3</ecNumber>
    </recommendedName>
</protein>
<dbReference type="Gene3D" id="3.40.395.10">
    <property type="entry name" value="Adenoviral Proteinase, Chain A"/>
    <property type="match status" value="1"/>
</dbReference>
<dbReference type="EC" id="5.6.2.3" evidence="4"/>
<keyword evidence="4" id="KW-0227">DNA damage</keyword>
<proteinExistence type="inferred from homology"/>
<keyword evidence="4" id="KW-0067">ATP-binding</keyword>
<name>A0A3L6DAD7_MAIZE</name>
<dbReference type="Pfam" id="PF14214">
    <property type="entry name" value="Helitron_like_N"/>
    <property type="match status" value="1"/>
</dbReference>
<feature type="region of interest" description="Disordered" evidence="5">
    <location>
        <begin position="289"/>
        <end position="319"/>
    </location>
</feature>
<evidence type="ECO:0000256" key="4">
    <source>
        <dbReference type="RuleBase" id="RU363044"/>
    </source>
</evidence>
<dbReference type="ExpressionAtlas" id="A0A3L6DAD7">
    <property type="expression patterns" value="baseline and differential"/>
</dbReference>
<comment type="cofactor">
    <cofactor evidence="4">
        <name>Mg(2+)</name>
        <dbReference type="ChEBI" id="CHEBI:18420"/>
    </cofactor>
</comment>
<keyword evidence="4" id="KW-0233">DNA recombination</keyword>
<dbReference type="GO" id="GO:0006508">
    <property type="term" value="P:proteolysis"/>
    <property type="evidence" value="ECO:0007669"/>
    <property type="project" value="UniProtKB-KW"/>
</dbReference>
<dbReference type="InterPro" id="IPR025476">
    <property type="entry name" value="Helitron_helicase-like"/>
</dbReference>
<dbReference type="Proteomes" id="UP000251960">
    <property type="component" value="Chromosome 9"/>
</dbReference>
<accession>A0A3L6DAD7</accession>
<evidence type="ECO:0000256" key="1">
    <source>
        <dbReference type="ARBA" id="ARBA00005234"/>
    </source>
</evidence>
<dbReference type="InterPro" id="IPR027417">
    <property type="entry name" value="P-loop_NTPase"/>
</dbReference>
<keyword evidence="4" id="KW-0234">DNA repair</keyword>
<dbReference type="GO" id="GO:0000723">
    <property type="term" value="P:telomere maintenance"/>
    <property type="evidence" value="ECO:0007669"/>
    <property type="project" value="InterPro"/>
</dbReference>
<dbReference type="PANTHER" id="PTHR10492">
    <property type="match status" value="1"/>
</dbReference>
<dbReference type="GO" id="GO:0043139">
    <property type="term" value="F:5'-3' DNA helicase activity"/>
    <property type="evidence" value="ECO:0007669"/>
    <property type="project" value="UniProtKB-EC"/>
</dbReference>
<dbReference type="Pfam" id="PF02902">
    <property type="entry name" value="Peptidase_C48"/>
    <property type="match status" value="1"/>
</dbReference>
<dbReference type="Gene3D" id="3.40.50.300">
    <property type="entry name" value="P-loop containing nucleotide triphosphate hydrolases"/>
    <property type="match status" value="1"/>
</dbReference>
<comment type="similarity">
    <text evidence="1">Belongs to the peptidase C48 family.</text>
</comment>
<evidence type="ECO:0000259" key="6">
    <source>
        <dbReference type="PROSITE" id="PS50600"/>
    </source>
</evidence>
<dbReference type="InterPro" id="IPR049163">
    <property type="entry name" value="Pif1-like_2B_dom"/>
</dbReference>
<sequence>MYLFTKCFIRRSTFEYMKLFFFKSLHRDPAVEIGLVLDIVGESTLIDTFFCYLGGNARLFDDYRDEDYYVLPRKFSIVARVEVKFPIEPRYRDRQHFILSDINGAKIEAMTSSYETVKHFNNLLHEKHVFKMHNVDFSISMGAHQFRHISGPMELYLTRQTVVEPYTVPFQMPPFPKHIFLSLADIAELPNRTLVDIMAIVVHLDVIHRTMWGPFRKIVVMDARWSLHAIKVWGDLLNKNALRWVLAKENCSIIIGTMFRRFRRQECLESSDYTTIHFNPFHHNNHHFERSSSSNYHQMSERPNNSMDKGKSVATDGTNNTCTSSTAISNLLQGHTSNDVSATNNSCLLEPSHFAPTYPVQANIADDFGTIDVVYRNLPDATQMLQPQSDCPHCGAKRFQYESPGFCCKQGKVKLVMPQPPEELHLLYTTRDADSQHFLDNTRFFNGHFSFTTFNCEYDQNLASSRDGVYTFKAHGQVYHRIHSFGRRESDPKHLELYFYDDDPLLSHRMRLARDEVFKAKDQNVMTKLANLLRENPYAETFRSIGQYGNIDEYRIDLNTDYKLDQRTFNTPTSSEVAAVWVEGTELHRQFERGVTLYGNDNTFYSIKPHHGCYDPLAYPLFFPRGELGWHSGIPKVGVNTARIDGRQSTDSDNPDSNGQLYVTMREYYCYKFQMRREIFNTVLHGQRLFQQFAVDTYIKLETTRLNYILFNQSRIRADLYQGLMDSVYAGEHRASALGKLWVLPASFIGGPRDMRRRYMDAFALVQKYGKPDIFLTMACNPNWEEITSELEPGQKSQDRCDLVVRVFKAKLDNLKHQLFKKHILGVVAAHVYVIEFQKRGLPHAHFLLIMQTGSKLTVPDQYDAVISAELPDKNRFPELFDMVVKHMMHGPCGHLNMQNTCMKNGSCKCHYPRLFGETTLQGKDSYPIYRRRDDGQKVRVRGHDLDNRWVVPYNPTLLRMYDCHINVEVCSSIKAVKYIYKYIHKGHDRASVTVIDVDGGQSINEIENFRDARWVSPQEALWRIYSFDLHGISPPVLQLQLHLPGMHLVSYNINDDMRQVLNKDNIDKSMLTEYFRANQLFDWASNYLYREFPEVARWWPGAKKWTARQQRMQVGRIVSAHPAEGERYYLRVLLNHVRGATSFESLRTYDGNVYPSFREAAEKRGLIEADNSIDECLTEASGFHMPPSLRRLFATILVFCEPTDVVGLWNKHLEAMSDDFCRTHSNSNVVEQLVLLDIRDMLQTMGKDIRLFPLPAIKDEHDNMADVVREIFEEMNIPEDPEAEFVVSSLNHEQRHAYDVILSSVENISGGVFFVDGPGGTGKTFLYKALLATVRCSGKIAIATATAGVAASIMPGGRTAHSRFKIPLNIKEGDVCSFTKQSGTAKMLRRSSLILWDEATMTKRQAIEALDKSMRDIMDRPDLPFGGKTVVFGGDFRQVLPVVRKGTRAQIINSTLRRSSLWDSMQHLRLVRNMRAQSDQWFSDYLLRIGNGIEETCNDDNVRLPDEICIPYTGEDDDVDRLIEEIFPSLETNMHNRDYITSRAILSTKNENVDKINMRFIDRFSGQEMVYHSFDVAVDDPNNNYPPEFLNSLTPSGLPPHILKLKVNCPVILLRNLDPPNGLCNGTRLIIRDFHRNTIDAEIVLGQHAGKRVFLPRIPLCPSDDEIFPFKFKRTQFPLRLSFAMTMDEEKVDVGTIVNPSFEDMAGSGCSAQILIKCSDTHELDNNDGENIKDIVGNVVEQSLDVVAVGSDPVHVSAKADVGEQPNVTPLSSLDVQNESTQISSDVDTLEQIEQDNLDTLIRICEHNKPKKLNVARVLPKDYTCTTEDLQLIEYIKSLPGKQVVVLSAYIHSIRDEEHILHREGGKVFLESTFISSLLKRDGDPKILLNCKEDTLENRVDNYLQADMVFIPINIENFHWYLAIVNAKKNEVHILDSMGPQITDRRDLYTTFKGLERQIKIVAEHKELNRDKWSDIDVTSWPVIEKITKQMQTDGVSCGLWMVNYMEYWTGSSLSNNITQNDITKFRFKLPAILWNSRLNTKKGHQETNHHADEDGGSSCDVEIIKTPCELPISLNASSQVQPFISSCALPATLTSTNTQELMSALCTYIMEIDDAEYLEKHWIQSTKPYPISLSLQQLKNILDVNKPMDKDCFNIAVRMIACSDALFLLENKYHYMDLQFCSITNYGQDPRLRAKLDTNVLANLFECWPDMEYTISDCSQILLPFCFLGHFSLYVFNMNTRSIYIMDSMPLPSWFKDFKCTEDQILGRVDEVPGQ</sequence>
<dbReference type="PROSITE" id="PS50600">
    <property type="entry name" value="ULP_PROTEASE"/>
    <property type="match status" value="1"/>
</dbReference>
<dbReference type="EMBL" id="NCVQ01000010">
    <property type="protein sequence ID" value="PWZ05017.1"/>
    <property type="molecule type" value="Genomic_DNA"/>
</dbReference>
<dbReference type="InterPro" id="IPR012340">
    <property type="entry name" value="NA-bd_OB-fold"/>
</dbReference>
<dbReference type="Gene3D" id="2.40.50.140">
    <property type="entry name" value="Nucleic acid-binding proteins"/>
    <property type="match status" value="2"/>
</dbReference>
<dbReference type="SUPFAM" id="SSF52540">
    <property type="entry name" value="P-loop containing nucleoside triphosphate hydrolases"/>
    <property type="match status" value="2"/>
</dbReference>
<dbReference type="GO" id="GO:0005524">
    <property type="term" value="F:ATP binding"/>
    <property type="evidence" value="ECO:0007669"/>
    <property type="project" value="UniProtKB-KW"/>
</dbReference>
<organism evidence="7">
    <name type="scientific">Zea mays</name>
    <name type="common">Maize</name>
    <dbReference type="NCBI Taxonomy" id="4577"/>
    <lineage>
        <taxon>Eukaryota</taxon>
        <taxon>Viridiplantae</taxon>
        <taxon>Streptophyta</taxon>
        <taxon>Embryophyta</taxon>
        <taxon>Tracheophyta</taxon>
        <taxon>Spermatophyta</taxon>
        <taxon>Magnoliopsida</taxon>
        <taxon>Liliopsida</taxon>
        <taxon>Poales</taxon>
        <taxon>Poaceae</taxon>
        <taxon>PACMAD clade</taxon>
        <taxon>Panicoideae</taxon>
        <taxon>Andropogonodae</taxon>
        <taxon>Andropogoneae</taxon>
        <taxon>Tripsacinae</taxon>
        <taxon>Zea</taxon>
    </lineage>
</organism>
<keyword evidence="4 7" id="KW-0347">Helicase</keyword>
<dbReference type="InterPro" id="IPR010285">
    <property type="entry name" value="DNA_helicase_pif1-like_DEAD"/>
</dbReference>
<dbReference type="GO" id="GO:0016887">
    <property type="term" value="F:ATP hydrolysis activity"/>
    <property type="evidence" value="ECO:0007669"/>
    <property type="project" value="RHEA"/>
</dbReference>
<evidence type="ECO:0000256" key="3">
    <source>
        <dbReference type="ARBA" id="ARBA00022801"/>
    </source>
</evidence>
<evidence type="ECO:0000256" key="2">
    <source>
        <dbReference type="ARBA" id="ARBA00022670"/>
    </source>
</evidence>
<evidence type="ECO:0000313" key="7">
    <source>
        <dbReference type="EMBL" id="PWZ05017.1"/>
    </source>
</evidence>
<reference evidence="7" key="1">
    <citation type="journal article" date="2018" name="Nat. Genet.">
        <title>Extensive intraspecific gene order and gene structural variations between Mo17 and other maize genomes.</title>
        <authorList>
            <person name="Sun S."/>
            <person name="Zhou Y."/>
            <person name="Chen J."/>
            <person name="Shi J."/>
            <person name="Zhao H."/>
            <person name="Zhao H."/>
            <person name="Song W."/>
            <person name="Zhang M."/>
            <person name="Cui Y."/>
            <person name="Dong X."/>
            <person name="Liu H."/>
            <person name="Ma X."/>
            <person name="Jiao Y."/>
            <person name="Wang B."/>
            <person name="Wei X."/>
            <person name="Stein J.C."/>
            <person name="Glaubitz J.C."/>
            <person name="Lu F."/>
            <person name="Yu G."/>
            <person name="Liang C."/>
            <person name="Fengler K."/>
            <person name="Li B."/>
            <person name="Rafalski A."/>
            <person name="Schnable P.S."/>
            <person name="Ware D.H."/>
            <person name="Buckler E.S."/>
            <person name="Lai J."/>
        </authorList>
    </citation>
    <scope>NUCLEOTIDE SEQUENCE [LARGE SCALE GENOMIC DNA]</scope>
    <source>
        <tissue evidence="7">Seedling</tissue>
    </source>
</reference>
<feature type="domain" description="Ubiquitin-like protease family profile" evidence="6">
    <location>
        <begin position="1824"/>
        <end position="2010"/>
    </location>
</feature>
<feature type="compositionally biased region" description="Polar residues" evidence="5">
    <location>
        <begin position="291"/>
        <end position="307"/>
    </location>
</feature>